<dbReference type="EMBL" id="BAABIM010000002">
    <property type="protein sequence ID" value="GAA4684659.1"/>
    <property type="molecule type" value="Genomic_DNA"/>
</dbReference>
<evidence type="ECO:0000256" key="2">
    <source>
        <dbReference type="SAM" id="SignalP"/>
    </source>
</evidence>
<dbReference type="PANTHER" id="PTHR30006:SF2">
    <property type="entry name" value="ABC TRANSPORTER SUBSTRATE-BINDING PROTEIN"/>
    <property type="match status" value="1"/>
</dbReference>
<feature type="signal peptide" evidence="2">
    <location>
        <begin position="1"/>
        <end position="32"/>
    </location>
</feature>
<dbReference type="InterPro" id="IPR006059">
    <property type="entry name" value="SBP"/>
</dbReference>
<feature type="chain" id="PRO_5047516654" evidence="2">
    <location>
        <begin position="33"/>
        <end position="375"/>
    </location>
</feature>
<gene>
    <name evidence="3" type="ORF">GCM10023226_22610</name>
</gene>
<keyword evidence="1 2" id="KW-0732">Signal</keyword>
<comment type="caution">
    <text evidence="3">The sequence shown here is derived from an EMBL/GenBank/DDBJ whole genome shotgun (WGS) entry which is preliminary data.</text>
</comment>
<evidence type="ECO:0000256" key="1">
    <source>
        <dbReference type="ARBA" id="ARBA00022729"/>
    </source>
</evidence>
<keyword evidence="4" id="KW-1185">Reference proteome</keyword>
<dbReference type="Gene3D" id="3.40.190.10">
    <property type="entry name" value="Periplasmic binding protein-like II"/>
    <property type="match status" value="2"/>
</dbReference>
<dbReference type="PROSITE" id="PS51257">
    <property type="entry name" value="PROKAR_LIPOPROTEIN"/>
    <property type="match status" value="1"/>
</dbReference>
<dbReference type="Proteomes" id="UP001500621">
    <property type="component" value="Unassembled WGS sequence"/>
</dbReference>
<dbReference type="PANTHER" id="PTHR30006">
    <property type="entry name" value="THIAMINE-BINDING PERIPLASMIC PROTEIN-RELATED"/>
    <property type="match status" value="1"/>
</dbReference>
<dbReference type="SUPFAM" id="SSF53850">
    <property type="entry name" value="Periplasmic binding protein-like II"/>
    <property type="match status" value="1"/>
</dbReference>
<sequence length="375" mass="39648">MRTLRTAPTRRRGRTGLAAAAVLALATSCSLVGTGEDDPAAVESTDGGGATSEPGGEVVLLTHDSFALPDQVVADFEAETGIELTIRPGGDAGALTNRLVLSKDNPQGDAVFGIDNTFASRALEEGVLADTDDDAVAWPDGVEQYALPGDDEQRLAPVDNGNVCVNVDTSWFAENGIEEPESLDDLTDPAYEGLFVTPGAATSSPGLAFLLSTVAEYGEDWPTYWEDLVANGAQITSGWTDAYQGSFTQGGGKGQRPIVLSYDSSPAFTVAEGSDESSTRALLDTCFQQVEYAGVLEGAENPDGAAAVVAWLQSPEVQAALPESMYVFPVVDGVELPADWARFAERPTDPYEVDPAEVAANRDDWLREWTDVTTR</sequence>
<organism evidence="3 4">
    <name type="scientific">Nocardioides nanhaiensis</name>
    <dbReference type="NCBI Taxonomy" id="1476871"/>
    <lineage>
        <taxon>Bacteria</taxon>
        <taxon>Bacillati</taxon>
        <taxon>Actinomycetota</taxon>
        <taxon>Actinomycetes</taxon>
        <taxon>Propionibacteriales</taxon>
        <taxon>Nocardioidaceae</taxon>
        <taxon>Nocardioides</taxon>
    </lineage>
</organism>
<evidence type="ECO:0000313" key="4">
    <source>
        <dbReference type="Proteomes" id="UP001500621"/>
    </source>
</evidence>
<dbReference type="InterPro" id="IPR005948">
    <property type="entry name" value="ThiB-like"/>
</dbReference>
<evidence type="ECO:0000313" key="3">
    <source>
        <dbReference type="EMBL" id="GAA4684659.1"/>
    </source>
</evidence>
<proteinExistence type="predicted"/>
<dbReference type="RefSeq" id="WP_345265797.1">
    <property type="nucleotide sequence ID" value="NZ_BAABIM010000002.1"/>
</dbReference>
<accession>A0ABP8W905</accession>
<name>A0ABP8W905_9ACTN</name>
<dbReference type="Pfam" id="PF13416">
    <property type="entry name" value="SBP_bac_8"/>
    <property type="match status" value="1"/>
</dbReference>
<protein>
    <submittedName>
        <fullName evidence="3">Thiamine ABC transporter substrate-binding protein</fullName>
    </submittedName>
</protein>
<reference evidence="4" key="1">
    <citation type="journal article" date="2019" name="Int. J. Syst. Evol. Microbiol.">
        <title>The Global Catalogue of Microorganisms (GCM) 10K type strain sequencing project: providing services to taxonomists for standard genome sequencing and annotation.</title>
        <authorList>
            <consortium name="The Broad Institute Genomics Platform"/>
            <consortium name="The Broad Institute Genome Sequencing Center for Infectious Disease"/>
            <person name="Wu L."/>
            <person name="Ma J."/>
        </authorList>
    </citation>
    <scope>NUCLEOTIDE SEQUENCE [LARGE SCALE GENOMIC DNA]</scope>
    <source>
        <strain evidence="4">JCM 18127</strain>
    </source>
</reference>
<dbReference type="NCBIfam" id="TIGR01254">
    <property type="entry name" value="sfuA"/>
    <property type="match status" value="1"/>
</dbReference>